<evidence type="ECO:0000313" key="4">
    <source>
        <dbReference type="EMBL" id="KAK3895980.1"/>
    </source>
</evidence>
<comment type="caution">
    <text evidence="4">The sequence shown here is derived from an EMBL/GenBank/DDBJ whole genome shotgun (WGS) entry which is preliminary data.</text>
</comment>
<evidence type="ECO:0000313" key="5">
    <source>
        <dbReference type="Proteomes" id="UP001286313"/>
    </source>
</evidence>
<keyword evidence="5" id="KW-1185">Reference proteome</keyword>
<protein>
    <recommendedName>
        <fullName evidence="3">PiggyBac transposable element-derived protein domain-containing protein</fullName>
    </recommendedName>
</protein>
<feature type="transmembrane region" description="Helical" evidence="2">
    <location>
        <begin position="94"/>
        <end position="115"/>
    </location>
</feature>
<feature type="domain" description="PiggyBac transposable element-derived protein" evidence="3">
    <location>
        <begin position="433"/>
        <end position="790"/>
    </location>
</feature>
<dbReference type="Proteomes" id="UP001286313">
    <property type="component" value="Unassembled WGS sequence"/>
</dbReference>
<keyword evidence="2" id="KW-0812">Transmembrane</keyword>
<dbReference type="EMBL" id="JAWQEG010000023">
    <property type="protein sequence ID" value="KAK3895980.1"/>
    <property type="molecule type" value="Genomic_DNA"/>
</dbReference>
<dbReference type="PANTHER" id="PTHR46599:SF6">
    <property type="entry name" value="DUAL SPECIFICITY PHOSPHATASE 26"/>
    <property type="match status" value="1"/>
</dbReference>
<feature type="transmembrane region" description="Helical" evidence="2">
    <location>
        <begin position="35"/>
        <end position="57"/>
    </location>
</feature>
<evidence type="ECO:0000259" key="3">
    <source>
        <dbReference type="Pfam" id="PF13843"/>
    </source>
</evidence>
<proteinExistence type="predicted"/>
<feature type="region of interest" description="Disordered" evidence="1">
    <location>
        <begin position="349"/>
        <end position="384"/>
    </location>
</feature>
<feature type="compositionally biased region" description="Low complexity" evidence="1">
    <location>
        <begin position="349"/>
        <end position="367"/>
    </location>
</feature>
<sequence length="905" mass="99830">MSEEHEETRSLRSVVVAVVRKVFLLLITPEVRRKACIVFFLWGASSMIYFGVSLNSYNLSTNLYIYTFLCGLLEIPAYLLNWPASTTLGRKKTLVCLYLTCSVSISVLTALIMLLEEVTLSHLTLCISHLTFRAAIISAMDLHEVFDFKENGFDNVIEKVTEDSVTIRTNIRTRDDFKKWNEVLSYFFQKSKKMAGRGKWLSNEEIIDMMNRSGALSVVDSSDSEDVDDVQPQIESDCIDNIEIDELYDSDVDEEYVPLMESASSDEFDGDDAPPRKKKRKIYTSTPIKSRAPASTSAAAPASTSAAAPASTSAAAPASTSAAAPASTSAAAPASTSAAAPASTSAAAPASTSADAPASTSSAASASGGRRGKRRQVADAPPVVDFNKTTISSRNFRWSCQPQHIATARRLSRNILARVTPGPTQEARDTIEPEQAIKLFITDSIVQEIVAWTNKRIELVAARMASQGATYSATEPNEILALLGVLIVAGQQRDNHLSLVEMWSTMSGCPMYRAAMSKGRFEFLISCLRFDNPETRDERKRQDKFAPVRKVWDEFIENCGRLYVPHENLTVDEQLLGFRGKCPFRMYIPNKPAKYGIKLVIICDSETKYLLGAIPYLGKQGTRPRDGVNLGHYFTKELTRPYHGTNRNVTTDNWFTSVPLVADLLNNCGMTLVGTVRANKAEIPHEMKAKETRQHGSSAFLFTKEMTLVSYMAHTSRTKKKIVLLLSSQHTQPTIASSGKPEIIEFYNATKGGVDTFDQMCATSSCSRKTRRWSLCLWYGILNTACINAFIISCENRARTGISIPKRRSFMMNMGRTLITPWAQSCLASPVLSRQLHTLITTVCGLPSLGHAAGSPGTSFADSRSPLVRCSDCPSRSDRKTRHRCTKCAKPKCPRHLYPSCGDCV</sequence>
<dbReference type="InterPro" id="IPR036259">
    <property type="entry name" value="MFS_trans_sf"/>
</dbReference>
<feature type="region of interest" description="Disordered" evidence="1">
    <location>
        <begin position="260"/>
        <end position="300"/>
    </location>
</feature>
<evidence type="ECO:0000256" key="2">
    <source>
        <dbReference type="SAM" id="Phobius"/>
    </source>
</evidence>
<accession>A0AAE1GNG9</accession>
<gene>
    <name evidence="4" type="ORF">Pcinc_000364</name>
</gene>
<reference evidence="4" key="1">
    <citation type="submission" date="2023-10" db="EMBL/GenBank/DDBJ databases">
        <title>Genome assemblies of two species of porcelain crab, Petrolisthes cinctipes and Petrolisthes manimaculis (Anomura: Porcellanidae).</title>
        <authorList>
            <person name="Angst P."/>
        </authorList>
    </citation>
    <scope>NUCLEOTIDE SEQUENCE</scope>
    <source>
        <strain evidence="4">PB745_01</strain>
        <tissue evidence="4">Gill</tissue>
    </source>
</reference>
<dbReference type="InterPro" id="IPR029526">
    <property type="entry name" value="PGBD"/>
</dbReference>
<dbReference type="Pfam" id="PF13843">
    <property type="entry name" value="DDE_Tnp_1_7"/>
    <property type="match status" value="1"/>
</dbReference>
<dbReference type="AlphaFoldDB" id="A0AAE1GNG9"/>
<organism evidence="4 5">
    <name type="scientific">Petrolisthes cinctipes</name>
    <name type="common">Flat porcelain crab</name>
    <dbReference type="NCBI Taxonomy" id="88211"/>
    <lineage>
        <taxon>Eukaryota</taxon>
        <taxon>Metazoa</taxon>
        <taxon>Ecdysozoa</taxon>
        <taxon>Arthropoda</taxon>
        <taxon>Crustacea</taxon>
        <taxon>Multicrustacea</taxon>
        <taxon>Malacostraca</taxon>
        <taxon>Eumalacostraca</taxon>
        <taxon>Eucarida</taxon>
        <taxon>Decapoda</taxon>
        <taxon>Pleocyemata</taxon>
        <taxon>Anomura</taxon>
        <taxon>Galatheoidea</taxon>
        <taxon>Porcellanidae</taxon>
        <taxon>Petrolisthes</taxon>
    </lineage>
</organism>
<dbReference type="PANTHER" id="PTHR46599">
    <property type="entry name" value="PIGGYBAC TRANSPOSABLE ELEMENT-DERIVED PROTEIN 4"/>
    <property type="match status" value="1"/>
</dbReference>
<keyword evidence="2" id="KW-1133">Transmembrane helix</keyword>
<dbReference type="Gene3D" id="1.20.1250.20">
    <property type="entry name" value="MFS general substrate transporter like domains"/>
    <property type="match status" value="1"/>
</dbReference>
<name>A0AAE1GNG9_PETCI</name>
<evidence type="ECO:0000256" key="1">
    <source>
        <dbReference type="SAM" id="MobiDB-lite"/>
    </source>
</evidence>
<keyword evidence="2" id="KW-0472">Membrane</keyword>
<feature type="transmembrane region" description="Helical" evidence="2">
    <location>
        <begin position="63"/>
        <end position="82"/>
    </location>
</feature>